<evidence type="ECO:0000256" key="4">
    <source>
        <dbReference type="SAM" id="Coils"/>
    </source>
</evidence>
<keyword evidence="4" id="KW-0175">Coiled coil</keyword>
<proteinExistence type="predicted"/>
<evidence type="ECO:0000256" key="3">
    <source>
        <dbReference type="PROSITE-ProRule" id="PRU00175"/>
    </source>
</evidence>
<feature type="compositionally biased region" description="Basic and acidic residues" evidence="5">
    <location>
        <begin position="279"/>
        <end position="289"/>
    </location>
</feature>
<evidence type="ECO:0000313" key="7">
    <source>
        <dbReference type="EMBL" id="GMS85391.1"/>
    </source>
</evidence>
<feature type="compositionally biased region" description="Basic and acidic residues" evidence="5">
    <location>
        <begin position="17"/>
        <end position="38"/>
    </location>
</feature>
<dbReference type="AlphaFoldDB" id="A0AAV5SPV4"/>
<feature type="region of interest" description="Disordered" evidence="5">
    <location>
        <begin position="104"/>
        <end position="123"/>
    </location>
</feature>
<keyword evidence="1 3" id="KW-0863">Zinc-finger</keyword>
<evidence type="ECO:0000313" key="8">
    <source>
        <dbReference type="Proteomes" id="UP001432027"/>
    </source>
</evidence>
<organism evidence="7 8">
    <name type="scientific">Pristionchus entomophagus</name>
    <dbReference type="NCBI Taxonomy" id="358040"/>
    <lineage>
        <taxon>Eukaryota</taxon>
        <taxon>Metazoa</taxon>
        <taxon>Ecdysozoa</taxon>
        <taxon>Nematoda</taxon>
        <taxon>Chromadorea</taxon>
        <taxon>Rhabditida</taxon>
        <taxon>Rhabditina</taxon>
        <taxon>Diplogasteromorpha</taxon>
        <taxon>Diplogasteroidea</taxon>
        <taxon>Neodiplogasteridae</taxon>
        <taxon>Pristionchus</taxon>
    </lineage>
</organism>
<comment type="caution">
    <text evidence="7">The sequence shown here is derived from an EMBL/GenBank/DDBJ whole genome shotgun (WGS) entry which is preliminary data.</text>
</comment>
<gene>
    <name evidence="7" type="ORF">PENTCL1PPCAC_7566</name>
</gene>
<keyword evidence="1 3" id="KW-0479">Metal-binding</keyword>
<dbReference type="EMBL" id="BTSX01000002">
    <property type="protein sequence ID" value="GMS85391.1"/>
    <property type="molecule type" value="Genomic_DNA"/>
</dbReference>
<feature type="compositionally biased region" description="Basic and acidic residues" evidence="5">
    <location>
        <begin position="77"/>
        <end position="91"/>
    </location>
</feature>
<feature type="coiled-coil region" evidence="4">
    <location>
        <begin position="151"/>
        <end position="199"/>
    </location>
</feature>
<sequence length="336" mass="39991">GKKMTVSGVPPKRVFKVKKEDETRRQLEEERKQRERLERELEQLRAREEEREEMLREEMKRRAILEESEESSNRQASLDERTDENEKRKILDLQKNEALKLQLEKEKAKEEEREAEKDVESRRKMVQDKKKKRVWIRINELNYKKARVERIKHLKEQLKLEEDRLLEICDRSDARDKALEEEEKELKKAKNTFLAKRTARMKATRQADDNPYSESLRYSRKCSICLILNPSQRAVMVACGHMTCATCAEEILQQEDGSIACPFCRKETTYVKTFEDLETPEVRHEAPETRKRKHDGPDEDLQTIKKDHRTRYYSRLTDDSDYEISNDGTSTTPLIT</sequence>
<feature type="domain" description="RING-type" evidence="6">
    <location>
        <begin position="222"/>
        <end position="265"/>
    </location>
</feature>
<dbReference type="Pfam" id="PF13920">
    <property type="entry name" value="zf-C3HC4_3"/>
    <property type="match status" value="1"/>
</dbReference>
<feature type="non-terminal residue" evidence="7">
    <location>
        <position position="336"/>
    </location>
</feature>
<name>A0AAV5SPV4_9BILA</name>
<dbReference type="PANTHER" id="PTHR16450:SF1">
    <property type="entry name" value="PROTEIN CBG12045"/>
    <property type="match status" value="1"/>
</dbReference>
<dbReference type="InterPro" id="IPR001841">
    <property type="entry name" value="Znf_RING"/>
</dbReference>
<dbReference type="Gene3D" id="3.30.40.10">
    <property type="entry name" value="Zinc/RING finger domain, C3HC4 (zinc finger)"/>
    <property type="match status" value="1"/>
</dbReference>
<dbReference type="CDD" id="cd16449">
    <property type="entry name" value="RING-HC"/>
    <property type="match status" value="1"/>
</dbReference>
<protein>
    <recommendedName>
        <fullName evidence="6">RING-type domain-containing protein</fullName>
    </recommendedName>
</protein>
<accession>A0AAV5SPV4</accession>
<evidence type="ECO:0000256" key="5">
    <source>
        <dbReference type="SAM" id="MobiDB-lite"/>
    </source>
</evidence>
<dbReference type="GO" id="GO:0008270">
    <property type="term" value="F:zinc ion binding"/>
    <property type="evidence" value="ECO:0007669"/>
    <property type="project" value="UniProtKB-KW"/>
</dbReference>
<evidence type="ECO:0000259" key="6">
    <source>
        <dbReference type="PROSITE" id="PS50089"/>
    </source>
</evidence>
<dbReference type="SMART" id="SM00184">
    <property type="entry name" value="RING"/>
    <property type="match status" value="1"/>
</dbReference>
<dbReference type="InterPro" id="IPR013083">
    <property type="entry name" value="Znf_RING/FYVE/PHD"/>
</dbReference>
<keyword evidence="8" id="KW-1185">Reference proteome</keyword>
<feature type="region of interest" description="Disordered" evidence="5">
    <location>
        <begin position="1"/>
        <end position="38"/>
    </location>
</feature>
<feature type="region of interest" description="Disordered" evidence="5">
    <location>
        <begin position="63"/>
        <end position="91"/>
    </location>
</feature>
<dbReference type="SUPFAM" id="SSF57850">
    <property type="entry name" value="RING/U-box"/>
    <property type="match status" value="1"/>
</dbReference>
<evidence type="ECO:0000256" key="2">
    <source>
        <dbReference type="ARBA" id="ARBA00022833"/>
    </source>
</evidence>
<feature type="non-terminal residue" evidence="7">
    <location>
        <position position="1"/>
    </location>
</feature>
<evidence type="ECO:0000256" key="1">
    <source>
        <dbReference type="ARBA" id="ARBA00022771"/>
    </source>
</evidence>
<reference evidence="7" key="1">
    <citation type="submission" date="2023-10" db="EMBL/GenBank/DDBJ databases">
        <title>Genome assembly of Pristionchus species.</title>
        <authorList>
            <person name="Yoshida K."/>
            <person name="Sommer R.J."/>
        </authorList>
    </citation>
    <scope>NUCLEOTIDE SEQUENCE</scope>
    <source>
        <strain evidence="7">RS0144</strain>
    </source>
</reference>
<dbReference type="PROSITE" id="PS50089">
    <property type="entry name" value="ZF_RING_2"/>
    <property type="match status" value="1"/>
</dbReference>
<dbReference type="PANTHER" id="PTHR16450">
    <property type="entry name" value="RING FINGER PROTEIN 186"/>
    <property type="match status" value="1"/>
</dbReference>
<dbReference type="Proteomes" id="UP001432027">
    <property type="component" value="Unassembled WGS sequence"/>
</dbReference>
<feature type="region of interest" description="Disordered" evidence="5">
    <location>
        <begin position="279"/>
        <end position="302"/>
    </location>
</feature>
<keyword evidence="2" id="KW-0862">Zinc</keyword>